<dbReference type="EMBL" id="MU863624">
    <property type="protein sequence ID" value="KAK4106644.1"/>
    <property type="molecule type" value="Genomic_DNA"/>
</dbReference>
<name>A0AAN6QAK7_9PEZI</name>
<keyword evidence="2" id="KW-1185">Reference proteome</keyword>
<dbReference type="AlphaFoldDB" id="A0AAN6QAK7"/>
<sequence>MAEVKGSADMTRANACPSDPFGFVLPWTHFGHATTAAGRRWSWLYFGPPAWQRRPKQRTASGGRVVGGLWTFGQQVAFCWPGTCRPPGVWGFCAVAVGGRLLSPGAAGPPVPNCRSFWGAVNGCQLGARISTTSTSLASALPGDGNCPVGASPSGRHKRHVLVLCPGEAKQLTASPRRPPSLASVAGDCSVSPDGYRQSAARLVWCA</sequence>
<evidence type="ECO:0000313" key="2">
    <source>
        <dbReference type="Proteomes" id="UP001305647"/>
    </source>
</evidence>
<evidence type="ECO:0000313" key="1">
    <source>
        <dbReference type="EMBL" id="KAK4106644.1"/>
    </source>
</evidence>
<comment type="caution">
    <text evidence="1">The sequence shown here is derived from an EMBL/GenBank/DDBJ whole genome shotgun (WGS) entry which is preliminary data.</text>
</comment>
<gene>
    <name evidence="1" type="ORF">N658DRAFT_491276</name>
</gene>
<reference evidence="1" key="1">
    <citation type="journal article" date="2023" name="Mol. Phylogenet. Evol.">
        <title>Genome-scale phylogeny and comparative genomics of the fungal order Sordariales.</title>
        <authorList>
            <person name="Hensen N."/>
            <person name="Bonometti L."/>
            <person name="Westerberg I."/>
            <person name="Brannstrom I.O."/>
            <person name="Guillou S."/>
            <person name="Cros-Aarteil S."/>
            <person name="Calhoun S."/>
            <person name="Haridas S."/>
            <person name="Kuo A."/>
            <person name="Mondo S."/>
            <person name="Pangilinan J."/>
            <person name="Riley R."/>
            <person name="LaButti K."/>
            <person name="Andreopoulos B."/>
            <person name="Lipzen A."/>
            <person name="Chen C."/>
            <person name="Yan M."/>
            <person name="Daum C."/>
            <person name="Ng V."/>
            <person name="Clum A."/>
            <person name="Steindorff A."/>
            <person name="Ohm R.A."/>
            <person name="Martin F."/>
            <person name="Silar P."/>
            <person name="Natvig D.O."/>
            <person name="Lalanne C."/>
            <person name="Gautier V."/>
            <person name="Ament-Velasquez S.L."/>
            <person name="Kruys A."/>
            <person name="Hutchinson M.I."/>
            <person name="Powell A.J."/>
            <person name="Barry K."/>
            <person name="Miller A.N."/>
            <person name="Grigoriev I.V."/>
            <person name="Debuchy R."/>
            <person name="Gladieux P."/>
            <person name="Hiltunen Thoren M."/>
            <person name="Johannesson H."/>
        </authorList>
    </citation>
    <scope>NUCLEOTIDE SEQUENCE</scope>
    <source>
        <strain evidence="1">CBS 757.83</strain>
    </source>
</reference>
<accession>A0AAN6QAK7</accession>
<dbReference type="Proteomes" id="UP001305647">
    <property type="component" value="Unassembled WGS sequence"/>
</dbReference>
<protein>
    <submittedName>
        <fullName evidence="1">Uncharacterized protein</fullName>
    </submittedName>
</protein>
<reference evidence="1" key="2">
    <citation type="submission" date="2023-05" db="EMBL/GenBank/DDBJ databases">
        <authorList>
            <consortium name="Lawrence Berkeley National Laboratory"/>
            <person name="Steindorff A."/>
            <person name="Hensen N."/>
            <person name="Bonometti L."/>
            <person name="Westerberg I."/>
            <person name="Brannstrom I.O."/>
            <person name="Guillou S."/>
            <person name="Cros-Aarteil S."/>
            <person name="Calhoun S."/>
            <person name="Haridas S."/>
            <person name="Kuo A."/>
            <person name="Mondo S."/>
            <person name="Pangilinan J."/>
            <person name="Riley R."/>
            <person name="Labutti K."/>
            <person name="Andreopoulos B."/>
            <person name="Lipzen A."/>
            <person name="Chen C."/>
            <person name="Yanf M."/>
            <person name="Daum C."/>
            <person name="Ng V."/>
            <person name="Clum A."/>
            <person name="Ohm R."/>
            <person name="Martin F."/>
            <person name="Silar P."/>
            <person name="Natvig D."/>
            <person name="Lalanne C."/>
            <person name="Gautier V."/>
            <person name="Ament-Velasquez S.L."/>
            <person name="Kruys A."/>
            <person name="Hutchinson M.I."/>
            <person name="Powell A.J."/>
            <person name="Barry K."/>
            <person name="Miller A.N."/>
            <person name="Grigoriev I.V."/>
            <person name="Debuchy R."/>
            <person name="Gladieux P."/>
            <person name="Thoren M.H."/>
            <person name="Johannesson H."/>
        </authorList>
    </citation>
    <scope>NUCLEOTIDE SEQUENCE</scope>
    <source>
        <strain evidence="1">CBS 757.83</strain>
    </source>
</reference>
<organism evidence="1 2">
    <name type="scientific">Parathielavia hyrcaniae</name>
    <dbReference type="NCBI Taxonomy" id="113614"/>
    <lineage>
        <taxon>Eukaryota</taxon>
        <taxon>Fungi</taxon>
        <taxon>Dikarya</taxon>
        <taxon>Ascomycota</taxon>
        <taxon>Pezizomycotina</taxon>
        <taxon>Sordariomycetes</taxon>
        <taxon>Sordariomycetidae</taxon>
        <taxon>Sordariales</taxon>
        <taxon>Chaetomiaceae</taxon>
        <taxon>Parathielavia</taxon>
    </lineage>
</organism>
<proteinExistence type="predicted"/>